<accession>A0A1G7E627</accession>
<dbReference type="AlphaFoldDB" id="A0A1G7E627"/>
<proteinExistence type="predicted"/>
<gene>
    <name evidence="1" type="ORF">SAMN04488239_1244</name>
</gene>
<evidence type="ECO:0000313" key="1">
    <source>
        <dbReference type="EMBL" id="SDE59122.1"/>
    </source>
</evidence>
<dbReference type="InterPro" id="IPR021251">
    <property type="entry name" value="DUF2793"/>
</dbReference>
<dbReference type="OrthoDB" id="564699at2"/>
<dbReference type="Pfam" id="PF10983">
    <property type="entry name" value="DUF2793"/>
    <property type="match status" value="1"/>
</dbReference>
<dbReference type="STRING" id="639004.SAMN04488239_1244"/>
<organism evidence="1 2">
    <name type="scientific">Ruegeria marina</name>
    <dbReference type="NCBI Taxonomy" id="639004"/>
    <lineage>
        <taxon>Bacteria</taxon>
        <taxon>Pseudomonadati</taxon>
        <taxon>Pseudomonadota</taxon>
        <taxon>Alphaproteobacteria</taxon>
        <taxon>Rhodobacterales</taxon>
        <taxon>Roseobacteraceae</taxon>
        <taxon>Ruegeria</taxon>
    </lineage>
</organism>
<protein>
    <recommendedName>
        <fullName evidence="3">DUF2793 domain-containing protein</fullName>
    </recommendedName>
</protein>
<sequence length="400" mass="41303">MSDFSARLGLPYLMPSQAQKHVTHNEALQMLDLLVQLAVEEFDAAAPPALPSEGQVWALGAVPTGAWAGQPHSLAAWVGGTWRFETLTEGRLAVGKAQGDLRIWNGAAWQAPALPVLTGLEGVGINTGFDTSNRLSVSAPSTLLTHDGGGHQLKVNKSSDADTASLLFQTGWSGRAEMGTNGADDFSIKVSADGSTWTEALTVDRTSGQVAGAAVQSTATDASAGRLMAVGAFGLGASQLLTGTTALAARNLQPGFYSYVANAPSDAPESAAWVHNLLVLRGNPGLGSQRMAALSVRTTGSSSIRLWAGAQSGSGGSGNPLFWTEILHHNNLVGTVSQTAGSPTGAVIESGSNANGSYTRWADGTQICTNSNAAIITSPAAFAGTITKIDGDKMWIGRWF</sequence>
<dbReference type="EMBL" id="FMZV01000024">
    <property type="protein sequence ID" value="SDE59122.1"/>
    <property type="molecule type" value="Genomic_DNA"/>
</dbReference>
<evidence type="ECO:0008006" key="3">
    <source>
        <dbReference type="Google" id="ProtNLM"/>
    </source>
</evidence>
<reference evidence="2" key="1">
    <citation type="submission" date="2016-10" db="EMBL/GenBank/DDBJ databases">
        <authorList>
            <person name="Varghese N."/>
            <person name="Submissions S."/>
        </authorList>
    </citation>
    <scope>NUCLEOTIDE SEQUENCE [LARGE SCALE GENOMIC DNA]</scope>
    <source>
        <strain evidence="2">CGMCC 1.9108</strain>
    </source>
</reference>
<keyword evidence="2" id="KW-1185">Reference proteome</keyword>
<dbReference type="Proteomes" id="UP000199628">
    <property type="component" value="Unassembled WGS sequence"/>
</dbReference>
<dbReference type="RefSeq" id="WP_093037292.1">
    <property type="nucleotide sequence ID" value="NZ_FMZV01000024.1"/>
</dbReference>
<name>A0A1G7E627_9RHOB</name>
<evidence type="ECO:0000313" key="2">
    <source>
        <dbReference type="Proteomes" id="UP000199628"/>
    </source>
</evidence>